<dbReference type="SUPFAM" id="SSF58104">
    <property type="entry name" value="Methyl-accepting chemotaxis protein (MCP) signaling domain"/>
    <property type="match status" value="1"/>
</dbReference>
<keyword evidence="4 10" id="KW-0812">Transmembrane</keyword>
<feature type="transmembrane region" description="Helical" evidence="10">
    <location>
        <begin position="357"/>
        <end position="379"/>
    </location>
</feature>
<feature type="domain" description="Methyl-accepting transducer" evidence="11">
    <location>
        <begin position="439"/>
        <end position="675"/>
    </location>
</feature>
<dbReference type="CDD" id="cd11386">
    <property type="entry name" value="MCP_signal"/>
    <property type="match status" value="1"/>
</dbReference>
<evidence type="ECO:0000259" key="13">
    <source>
        <dbReference type="PROSITE" id="PS50885"/>
    </source>
</evidence>
<dbReference type="KEGG" id="dce:O6P33_11805"/>
<keyword evidence="3" id="KW-1003">Cell membrane</keyword>
<keyword evidence="3" id="KW-0997">Cell inner membrane</keyword>
<dbReference type="PROSITE" id="PS51257">
    <property type="entry name" value="PROKAR_LIPOPROTEIN"/>
    <property type="match status" value="1"/>
</dbReference>
<dbReference type="SMART" id="SM00283">
    <property type="entry name" value="MA"/>
    <property type="match status" value="1"/>
</dbReference>
<dbReference type="InterPro" id="IPR004089">
    <property type="entry name" value="MCPsignal_dom"/>
</dbReference>
<dbReference type="Pfam" id="PF00672">
    <property type="entry name" value="HAMP"/>
    <property type="match status" value="1"/>
</dbReference>
<keyword evidence="2" id="KW-0145">Chemotaxis</keyword>
<dbReference type="PROSITE" id="PS50192">
    <property type="entry name" value="T_SNARE"/>
    <property type="match status" value="1"/>
</dbReference>
<keyword evidence="7 9" id="KW-0807">Transducer</keyword>
<dbReference type="FunFam" id="1.10.287.950:FF:000001">
    <property type="entry name" value="Methyl-accepting chemotaxis sensory transducer"/>
    <property type="match status" value="1"/>
</dbReference>
<evidence type="ECO:0000256" key="2">
    <source>
        <dbReference type="ARBA" id="ARBA00022500"/>
    </source>
</evidence>
<evidence type="ECO:0000256" key="10">
    <source>
        <dbReference type="SAM" id="Phobius"/>
    </source>
</evidence>
<evidence type="ECO:0000256" key="9">
    <source>
        <dbReference type="PROSITE-ProRule" id="PRU00284"/>
    </source>
</evidence>
<keyword evidence="6 10" id="KW-0472">Membrane</keyword>
<dbReference type="Pfam" id="PF22673">
    <property type="entry name" value="MCP-like_PDC_1"/>
    <property type="match status" value="1"/>
</dbReference>
<dbReference type="Pfam" id="PF00015">
    <property type="entry name" value="MCPsignal"/>
    <property type="match status" value="1"/>
</dbReference>
<dbReference type="EMBL" id="CP114976">
    <property type="protein sequence ID" value="WBE25030.1"/>
    <property type="molecule type" value="Genomic_DNA"/>
</dbReference>
<dbReference type="CDD" id="cd06225">
    <property type="entry name" value="HAMP"/>
    <property type="match status" value="1"/>
</dbReference>
<dbReference type="Proteomes" id="UP001212189">
    <property type="component" value="Chromosome"/>
</dbReference>
<protein>
    <submittedName>
        <fullName evidence="14">Methyl-accepting chemotaxis protein</fullName>
    </submittedName>
</protein>
<evidence type="ECO:0000256" key="4">
    <source>
        <dbReference type="ARBA" id="ARBA00022692"/>
    </source>
</evidence>
<dbReference type="AlphaFoldDB" id="A0AAF0AJ28"/>
<dbReference type="InterPro" id="IPR003660">
    <property type="entry name" value="HAMP_dom"/>
</dbReference>
<keyword evidence="5 10" id="KW-1133">Transmembrane helix</keyword>
<reference evidence="14 15" key="1">
    <citation type="submission" date="2022-12" db="EMBL/GenBank/DDBJ databases">
        <title>Coexistence and Characterization of a Novel Tigecycline Resistance gene tet(X) variant and blaNDM-1 in a Pseudomonas caeni Isolate of Chicken Origin.</title>
        <authorList>
            <person name="Lu X."/>
            <person name="Zhang L."/>
            <person name="Li R."/>
            <person name="Wang Z."/>
        </authorList>
    </citation>
    <scope>NUCLEOTIDE SEQUENCE [LARGE SCALE GENOMIC DNA]</scope>
    <source>
        <strain evidence="14 15">CE14</strain>
    </source>
</reference>
<dbReference type="PROSITE" id="PS50885">
    <property type="entry name" value="HAMP"/>
    <property type="match status" value="1"/>
</dbReference>
<evidence type="ECO:0000313" key="15">
    <source>
        <dbReference type="Proteomes" id="UP001212189"/>
    </source>
</evidence>
<dbReference type="PROSITE" id="PS50111">
    <property type="entry name" value="CHEMOTAXIS_TRANSDUC_2"/>
    <property type="match status" value="1"/>
</dbReference>
<evidence type="ECO:0000259" key="11">
    <source>
        <dbReference type="PROSITE" id="PS50111"/>
    </source>
</evidence>
<evidence type="ECO:0000256" key="7">
    <source>
        <dbReference type="ARBA" id="ARBA00023224"/>
    </source>
</evidence>
<gene>
    <name evidence="14" type="ORF">O6P33_11805</name>
</gene>
<evidence type="ECO:0000256" key="6">
    <source>
        <dbReference type="ARBA" id="ARBA00023136"/>
    </source>
</evidence>
<dbReference type="Gene3D" id="3.30.450.20">
    <property type="entry name" value="PAS domain"/>
    <property type="match status" value="1"/>
</dbReference>
<accession>A0AAF0AJ28</accession>
<name>A0AAF0AJ28_9GAMM</name>
<evidence type="ECO:0000313" key="14">
    <source>
        <dbReference type="EMBL" id="WBE25030.1"/>
    </source>
</evidence>
<feature type="domain" description="T-SNARE coiled-coil homology" evidence="12">
    <location>
        <begin position="626"/>
        <end position="688"/>
    </location>
</feature>
<sequence length="711" mass="75892">MTFKSLSVSISVLAGSCVLAVVVALSSYALYSGKQTQASSEQRIQSLFAQSTEQHISAIAQQYGEQIKGQLQRPIAIAEDLARVNALLGMQNSLGNPQLLITRPEINHLLKATLEQNPDLLNAYIAWEPDALDASDDLYAGMPELGSDEDGRFVPWWYRDTNGAPKVELLPDPNSQSLLSNGVRAGEYYLCVQETKRSCVIDPAAYAMNGQTVLMSSFSAPILVDGDFMGIAGVDLSLEFIQTLLSQAQQQLYGGAAELALIASNGSLVASTSHPNELGRSASSLLSSQELTALKNLSSAAQYSEDASSGLIKVFLPLQLADSATQWTLYLQLPSALVQADLQAFSAATAEQQNHNVLVLTGIGVLVALLGLLAIVLMARGIARPLAQMADTLNDIAQGEGDLTRRLSSNRQDELGQIARGFNTFLDKLQSMMGQVVSSVQRVSDASENTADIAIQTSQGVRKQLTEMDLVATAVHEMSSTAQEVASNANQAAEATHNADMAAQNGKTTIMTTVSTINHLADEILRAVATVQHLEQEGEQINSVLVSIRSIAEQTNLLALNAAIEAARAGEQGRGFAVVADEVRNLALKTQQATEEIQEMIEQLQGGTHAAVQVMESSQQHTLDCVAHVQSAAGALDEITQAVSVIHQMNIQIASAAEEQSSVAEDINRNVSTIGSVADDVAQGAERTSSASTELTQLAEQQRRLINQFKI</sequence>
<evidence type="ECO:0000256" key="3">
    <source>
        <dbReference type="ARBA" id="ARBA00022519"/>
    </source>
</evidence>
<evidence type="ECO:0000256" key="8">
    <source>
        <dbReference type="ARBA" id="ARBA00029447"/>
    </source>
</evidence>
<feature type="domain" description="HAMP" evidence="13">
    <location>
        <begin position="380"/>
        <end position="434"/>
    </location>
</feature>
<dbReference type="CDD" id="cd12913">
    <property type="entry name" value="PDC1_MCP_like"/>
    <property type="match status" value="1"/>
</dbReference>
<evidence type="ECO:0000256" key="5">
    <source>
        <dbReference type="ARBA" id="ARBA00022989"/>
    </source>
</evidence>
<dbReference type="PANTHER" id="PTHR32089">
    <property type="entry name" value="METHYL-ACCEPTING CHEMOTAXIS PROTEIN MCPB"/>
    <property type="match status" value="1"/>
</dbReference>
<dbReference type="Gene3D" id="1.10.287.950">
    <property type="entry name" value="Methyl-accepting chemotaxis protein"/>
    <property type="match status" value="1"/>
</dbReference>
<dbReference type="GO" id="GO:0006935">
    <property type="term" value="P:chemotaxis"/>
    <property type="evidence" value="ECO:0007669"/>
    <property type="project" value="UniProtKB-KW"/>
</dbReference>
<keyword evidence="15" id="KW-1185">Reference proteome</keyword>
<comment type="subcellular location">
    <subcellularLocation>
        <location evidence="1">Cell inner membrane</location>
        <topology evidence="1">Multi-pass membrane protein</topology>
    </subcellularLocation>
</comment>
<dbReference type="PANTHER" id="PTHR32089:SF119">
    <property type="entry name" value="METHYL-ACCEPTING CHEMOTAXIS PROTEIN CTPL"/>
    <property type="match status" value="1"/>
</dbReference>
<dbReference type="SMART" id="SM00304">
    <property type="entry name" value="HAMP"/>
    <property type="match status" value="1"/>
</dbReference>
<evidence type="ECO:0000256" key="1">
    <source>
        <dbReference type="ARBA" id="ARBA00004429"/>
    </source>
</evidence>
<dbReference type="InterPro" id="IPR000727">
    <property type="entry name" value="T_SNARE_dom"/>
</dbReference>
<evidence type="ECO:0000259" key="12">
    <source>
        <dbReference type="PROSITE" id="PS50192"/>
    </source>
</evidence>
<comment type="similarity">
    <text evidence="8">Belongs to the methyl-accepting chemotaxis (MCP) protein family.</text>
</comment>
<organism evidence="14 15">
    <name type="scientific">Denitrificimonas caeni</name>
    <dbReference type="NCBI Taxonomy" id="521720"/>
    <lineage>
        <taxon>Bacteria</taxon>
        <taxon>Pseudomonadati</taxon>
        <taxon>Pseudomonadota</taxon>
        <taxon>Gammaproteobacteria</taxon>
        <taxon>Pseudomonadales</taxon>
        <taxon>Pseudomonadaceae</taxon>
        <taxon>Denitrificimonas</taxon>
    </lineage>
</organism>
<dbReference type="GO" id="GO:0005886">
    <property type="term" value="C:plasma membrane"/>
    <property type="evidence" value="ECO:0007669"/>
    <property type="project" value="UniProtKB-SubCell"/>
</dbReference>
<dbReference type="RefSeq" id="WP_269817973.1">
    <property type="nucleotide sequence ID" value="NZ_CP114976.1"/>
</dbReference>
<dbReference type="GO" id="GO:0007165">
    <property type="term" value="P:signal transduction"/>
    <property type="evidence" value="ECO:0007669"/>
    <property type="project" value="UniProtKB-KW"/>
</dbReference>
<proteinExistence type="inferred from homology"/>